<dbReference type="InterPro" id="IPR009030">
    <property type="entry name" value="Growth_fac_rcpt_cys_sf"/>
</dbReference>
<dbReference type="EMBL" id="JAUCMV010000004">
    <property type="protein sequence ID" value="KAK0404793.1"/>
    <property type="molecule type" value="Genomic_DNA"/>
</dbReference>
<evidence type="ECO:0000313" key="4">
    <source>
        <dbReference type="Proteomes" id="UP001175271"/>
    </source>
</evidence>
<sequence>MTRRLWVSLLLVGSLVAADIQLCSQESDCAPSETCRRLCNFEGHCQHVCVTSSVKARILRRSTSPSAPLKTTTAPFTVMTNPFKDEFVKADAQEITPQTFSEDDFERELRESSPDVLPSAPAAPPSPPLSISTEAMPPSLAPEAPGFEEFKTGYTNAPPTTSKRRYPEDKPEALTSPEEVAATEAASTPPTTSTSRPWFITSTFAPALGVEKNELVKESGYSTEDADVSNANETLEATPTIHLPVAKAAYFGGVTMGSMTEGVPTTSSATYSSDEGVEESKSDPSEQPSTSTTELLHLSSSPNPQKYDTKEAEVQQDDSRSECPTPVPCGKNCGIFIDENGCQGCQCLWQSLSCANDTDCLGEGLYCYDGRCECRPGYVQNMQQSGVCRLDPTFGDLGGLTESAGSAHVESLGNRIDQAVQQATTSQSGVYLRRTRRASLKPRRMERLQWPGPCDNDDHCPPNLYCLQGDCWHLPDKPIRAIQHDPPPKSFPIEGDGGDDDAGEGGSASSVQVPPADEFDFKLFPSPPPSGKRGRSRFVTTTEAAGGDYSETAETFEETTTTSTTIPATTTLPSTTLNPEAFTKMIEVPDFSQIVRRRTNRQKTRASTPSPNEEEPSLDPVEFPISSKLQKERLAKRKKAPTPKPASISPAPLARTSFSGPTGVWHSMEGPDKYIPKPAPQIPEDAKVFLEYTAENRRRKPIRVELFQAKKMIHDECRQDSDCGKTFVCCEKKWCDLTPDCGSARFCLPHCDMTKMTYLSSMGVGGVPLIDIIYD</sequence>
<name>A0AA39LPH1_9BILA</name>
<feature type="compositionally biased region" description="Basic and acidic residues" evidence="1">
    <location>
        <begin position="478"/>
        <end position="487"/>
    </location>
</feature>
<feature type="region of interest" description="Disordered" evidence="1">
    <location>
        <begin position="518"/>
        <end position="537"/>
    </location>
</feature>
<feature type="compositionally biased region" description="Low complexity" evidence="1">
    <location>
        <begin position="175"/>
        <end position="195"/>
    </location>
</feature>
<evidence type="ECO:0000256" key="1">
    <source>
        <dbReference type="SAM" id="MobiDB-lite"/>
    </source>
</evidence>
<feature type="compositionally biased region" description="Polar residues" evidence="1">
    <location>
        <begin position="263"/>
        <end position="273"/>
    </location>
</feature>
<feature type="chain" id="PRO_5041305211" evidence="2">
    <location>
        <begin position="18"/>
        <end position="775"/>
    </location>
</feature>
<dbReference type="SUPFAM" id="SSF57184">
    <property type="entry name" value="Growth factor receptor domain"/>
    <property type="match status" value="1"/>
</dbReference>
<feature type="signal peptide" evidence="2">
    <location>
        <begin position="1"/>
        <end position="17"/>
    </location>
</feature>
<feature type="region of interest" description="Disordered" evidence="1">
    <location>
        <begin position="92"/>
        <end position="197"/>
    </location>
</feature>
<evidence type="ECO:0000256" key="2">
    <source>
        <dbReference type="SAM" id="SignalP"/>
    </source>
</evidence>
<feature type="compositionally biased region" description="Basic and acidic residues" evidence="1">
    <location>
        <begin position="307"/>
        <end position="321"/>
    </location>
</feature>
<feature type="compositionally biased region" description="Basic residues" evidence="1">
    <location>
        <begin position="595"/>
        <end position="604"/>
    </location>
</feature>
<feature type="region of interest" description="Disordered" evidence="1">
    <location>
        <begin position="554"/>
        <end position="576"/>
    </location>
</feature>
<feature type="region of interest" description="Disordered" evidence="1">
    <location>
        <begin position="478"/>
        <end position="513"/>
    </location>
</feature>
<keyword evidence="2" id="KW-0732">Signal</keyword>
<feature type="region of interest" description="Disordered" evidence="1">
    <location>
        <begin position="263"/>
        <end position="324"/>
    </location>
</feature>
<reference evidence="3" key="1">
    <citation type="submission" date="2023-06" db="EMBL/GenBank/DDBJ databases">
        <title>Genomic analysis of the entomopathogenic nematode Steinernema hermaphroditum.</title>
        <authorList>
            <person name="Schwarz E.M."/>
            <person name="Heppert J.K."/>
            <person name="Baniya A."/>
            <person name="Schwartz H.T."/>
            <person name="Tan C.-H."/>
            <person name="Antoshechkin I."/>
            <person name="Sternberg P.W."/>
            <person name="Goodrich-Blair H."/>
            <person name="Dillman A.R."/>
        </authorList>
    </citation>
    <scope>NUCLEOTIDE SEQUENCE</scope>
    <source>
        <strain evidence="3">PS9179</strain>
        <tissue evidence="3">Whole animal</tissue>
    </source>
</reference>
<proteinExistence type="predicted"/>
<organism evidence="3 4">
    <name type="scientific">Steinernema hermaphroditum</name>
    <dbReference type="NCBI Taxonomy" id="289476"/>
    <lineage>
        <taxon>Eukaryota</taxon>
        <taxon>Metazoa</taxon>
        <taxon>Ecdysozoa</taxon>
        <taxon>Nematoda</taxon>
        <taxon>Chromadorea</taxon>
        <taxon>Rhabditida</taxon>
        <taxon>Tylenchina</taxon>
        <taxon>Panagrolaimomorpha</taxon>
        <taxon>Strongyloidoidea</taxon>
        <taxon>Steinernematidae</taxon>
        <taxon>Steinernema</taxon>
    </lineage>
</organism>
<dbReference type="Proteomes" id="UP001175271">
    <property type="component" value="Unassembled WGS sequence"/>
</dbReference>
<feature type="compositionally biased region" description="Low complexity" evidence="1">
    <location>
        <begin position="289"/>
        <end position="301"/>
    </location>
</feature>
<dbReference type="AlphaFoldDB" id="A0AA39LPH1"/>
<evidence type="ECO:0000313" key="3">
    <source>
        <dbReference type="EMBL" id="KAK0404793.1"/>
    </source>
</evidence>
<feature type="compositionally biased region" description="Low complexity" evidence="1">
    <location>
        <begin position="558"/>
        <end position="576"/>
    </location>
</feature>
<gene>
    <name evidence="3" type="ORF">QR680_017631</name>
</gene>
<comment type="caution">
    <text evidence="3">The sequence shown here is derived from an EMBL/GenBank/DDBJ whole genome shotgun (WGS) entry which is preliminary data.</text>
</comment>
<protein>
    <submittedName>
        <fullName evidence="3">Uncharacterized protein</fullName>
    </submittedName>
</protein>
<feature type="region of interest" description="Disordered" evidence="1">
    <location>
        <begin position="593"/>
        <end position="662"/>
    </location>
</feature>
<keyword evidence="4" id="KW-1185">Reference proteome</keyword>
<accession>A0AA39LPH1</accession>